<dbReference type="Pfam" id="PF00583">
    <property type="entry name" value="Acetyltransf_1"/>
    <property type="match status" value="1"/>
</dbReference>
<name>A0A4R2P532_9BACL</name>
<dbReference type="GO" id="GO:0008080">
    <property type="term" value="F:N-acetyltransferase activity"/>
    <property type="evidence" value="ECO:0007669"/>
    <property type="project" value="InterPro"/>
</dbReference>
<dbReference type="InterPro" id="IPR050769">
    <property type="entry name" value="NAT_camello-type"/>
</dbReference>
<dbReference type="PANTHER" id="PTHR13947">
    <property type="entry name" value="GNAT FAMILY N-ACETYLTRANSFERASE"/>
    <property type="match status" value="1"/>
</dbReference>
<evidence type="ECO:0000313" key="3">
    <source>
        <dbReference type="EMBL" id="TCP28885.1"/>
    </source>
</evidence>
<dbReference type="EMBL" id="SLXK01000014">
    <property type="protein sequence ID" value="TCP28885.1"/>
    <property type="molecule type" value="Genomic_DNA"/>
</dbReference>
<evidence type="ECO:0000259" key="2">
    <source>
        <dbReference type="PROSITE" id="PS51186"/>
    </source>
</evidence>
<protein>
    <submittedName>
        <fullName evidence="3">Acetyltransferase (GNAT) family protein</fullName>
    </submittedName>
</protein>
<dbReference type="InterPro" id="IPR000182">
    <property type="entry name" value="GNAT_dom"/>
</dbReference>
<dbReference type="CDD" id="cd04301">
    <property type="entry name" value="NAT_SF"/>
    <property type="match status" value="1"/>
</dbReference>
<comment type="caution">
    <text evidence="3">The sequence shown here is derived from an EMBL/GenBank/DDBJ whole genome shotgun (WGS) entry which is preliminary data.</text>
</comment>
<evidence type="ECO:0000313" key="4">
    <source>
        <dbReference type="Proteomes" id="UP000295416"/>
    </source>
</evidence>
<sequence>MAGFMRDGHNKMIHKGSIWGMYVVQDQAGKGIGRKLLEHVLEHARDLSGLEQVNLCVVTTNVLARNLYLSMGFKPHGSKSGWHVL</sequence>
<dbReference type="Proteomes" id="UP000295416">
    <property type="component" value="Unassembled WGS sequence"/>
</dbReference>
<keyword evidence="4" id="KW-1185">Reference proteome</keyword>
<gene>
    <name evidence="3" type="ORF">EV207_1147</name>
</gene>
<dbReference type="SUPFAM" id="SSF55729">
    <property type="entry name" value="Acyl-CoA N-acyltransferases (Nat)"/>
    <property type="match status" value="1"/>
</dbReference>
<keyword evidence="1 3" id="KW-0808">Transferase</keyword>
<dbReference type="PANTHER" id="PTHR13947:SF37">
    <property type="entry name" value="LD18367P"/>
    <property type="match status" value="1"/>
</dbReference>
<evidence type="ECO:0000256" key="1">
    <source>
        <dbReference type="ARBA" id="ARBA00022679"/>
    </source>
</evidence>
<dbReference type="InterPro" id="IPR016181">
    <property type="entry name" value="Acyl_CoA_acyltransferase"/>
</dbReference>
<feature type="domain" description="N-acetyltransferase" evidence="2">
    <location>
        <begin position="1"/>
        <end position="85"/>
    </location>
</feature>
<reference evidence="3 4" key="1">
    <citation type="submission" date="2019-03" db="EMBL/GenBank/DDBJ databases">
        <title>Genomic Encyclopedia of Type Strains, Phase IV (KMG-IV): sequencing the most valuable type-strain genomes for metagenomic binning, comparative biology and taxonomic classification.</title>
        <authorList>
            <person name="Goeker M."/>
        </authorList>
    </citation>
    <scope>NUCLEOTIDE SEQUENCE [LARGE SCALE GENOMIC DNA]</scope>
    <source>
        <strain evidence="3 4">DSM 19377</strain>
    </source>
</reference>
<organism evidence="3 4">
    <name type="scientific">Scopulibacillus darangshiensis</name>
    <dbReference type="NCBI Taxonomy" id="442528"/>
    <lineage>
        <taxon>Bacteria</taxon>
        <taxon>Bacillati</taxon>
        <taxon>Bacillota</taxon>
        <taxon>Bacilli</taxon>
        <taxon>Bacillales</taxon>
        <taxon>Sporolactobacillaceae</taxon>
        <taxon>Scopulibacillus</taxon>
    </lineage>
</organism>
<dbReference type="Gene3D" id="3.40.630.30">
    <property type="match status" value="1"/>
</dbReference>
<dbReference type="AlphaFoldDB" id="A0A4R2P532"/>
<dbReference type="PROSITE" id="PS51186">
    <property type="entry name" value="GNAT"/>
    <property type="match status" value="1"/>
</dbReference>
<dbReference type="OrthoDB" id="9799092at2"/>
<proteinExistence type="predicted"/>
<accession>A0A4R2P532</accession>